<dbReference type="Proteomes" id="UP000094444">
    <property type="component" value="Unassembled WGS sequence"/>
</dbReference>
<keyword evidence="3" id="KW-1185">Reference proteome</keyword>
<evidence type="ECO:0008006" key="4">
    <source>
        <dbReference type="Google" id="ProtNLM"/>
    </source>
</evidence>
<dbReference type="EMBL" id="MAVT02000205">
    <property type="protein sequence ID" value="POS78191.1"/>
    <property type="molecule type" value="Genomic_DNA"/>
</dbReference>
<sequence>MAIITDLPFEMLNITAADPGLTNRDRKNARLACRKLAAAMTPFTFRRAYISRIKADRDAFLSLAASPHLAAYVEEIIWFELEIDERSFNEENRIEVQLSDGRKVNVFEAARDIFWLPVEPKFQRDGDHDGRLMPVQRSTPECATNFMAQFKAAVARMPKLHTFASEPMDQCRIVSLADNFPFEVGLLLKYKSWDPAEVWSDFLHIFLETIADEKGRINKLHYGNELSGSLVRIDPRYHAAAMPYLVSLELSIADVHTTLGIGHFLCVHNTDHLRQDRDLRRNIRIVRDALHKATELQELSISVQSISEVVREDRPFSHSFLDLITQPRQKVHVWQHLRSLKLESIDASRDNDVLLPLIKAHAKTLRHLQLDQCRPERSFAIELSRIHGLRLDSIVLSDSEFHKPELVSEETLLRFIRRQDVGSKRLVRWIGDGGFMTQNRRPDILEYDPNDEFVAGLAGDGSDHSSECWSDGDSESEAEPEPDVVSASQAHAKPKVSG</sequence>
<feature type="region of interest" description="Disordered" evidence="1">
    <location>
        <begin position="455"/>
        <end position="498"/>
    </location>
</feature>
<proteinExistence type="predicted"/>
<reference evidence="2" key="1">
    <citation type="submission" date="2017-09" db="EMBL/GenBank/DDBJ databases">
        <title>Polyketide synthases of a Diaporthe helianthi virulent isolate.</title>
        <authorList>
            <person name="Baroncelli R."/>
        </authorList>
    </citation>
    <scope>NUCLEOTIDE SEQUENCE [LARGE SCALE GENOMIC DNA]</scope>
    <source>
        <strain evidence="2">7/96</strain>
    </source>
</reference>
<evidence type="ECO:0000313" key="2">
    <source>
        <dbReference type="EMBL" id="POS78191.1"/>
    </source>
</evidence>
<dbReference type="AlphaFoldDB" id="A0A2P5I6Q3"/>
<dbReference type="OrthoDB" id="5427399at2759"/>
<evidence type="ECO:0000313" key="3">
    <source>
        <dbReference type="Proteomes" id="UP000094444"/>
    </source>
</evidence>
<dbReference type="STRING" id="158607.A0A2P5I6Q3"/>
<name>A0A2P5I6Q3_DIAHE</name>
<protein>
    <recommendedName>
        <fullName evidence="4">F-box domain-containing protein</fullName>
    </recommendedName>
</protein>
<accession>A0A2P5I6Q3</accession>
<organism evidence="2 3">
    <name type="scientific">Diaporthe helianthi</name>
    <dbReference type="NCBI Taxonomy" id="158607"/>
    <lineage>
        <taxon>Eukaryota</taxon>
        <taxon>Fungi</taxon>
        <taxon>Dikarya</taxon>
        <taxon>Ascomycota</taxon>
        <taxon>Pezizomycotina</taxon>
        <taxon>Sordariomycetes</taxon>
        <taxon>Sordariomycetidae</taxon>
        <taxon>Diaporthales</taxon>
        <taxon>Diaporthaceae</taxon>
        <taxon>Diaporthe</taxon>
    </lineage>
</organism>
<gene>
    <name evidence="2" type="ORF">DHEL01_v203407</name>
</gene>
<dbReference type="InParanoid" id="A0A2P5I6Q3"/>
<feature type="compositionally biased region" description="Acidic residues" evidence="1">
    <location>
        <begin position="470"/>
        <end position="482"/>
    </location>
</feature>
<comment type="caution">
    <text evidence="2">The sequence shown here is derived from an EMBL/GenBank/DDBJ whole genome shotgun (WGS) entry which is preliminary data.</text>
</comment>
<evidence type="ECO:0000256" key="1">
    <source>
        <dbReference type="SAM" id="MobiDB-lite"/>
    </source>
</evidence>